<evidence type="ECO:0000313" key="7">
    <source>
        <dbReference type="EMBL" id="MBA8848170.1"/>
    </source>
</evidence>
<comment type="caution">
    <text evidence="7">The sequence shown here is derived from an EMBL/GenBank/DDBJ whole genome shotgun (WGS) entry which is preliminary data.</text>
</comment>
<dbReference type="EMBL" id="JACGWX010000004">
    <property type="protein sequence ID" value="MBA8848170.1"/>
    <property type="molecule type" value="Genomic_DNA"/>
</dbReference>
<evidence type="ECO:0000256" key="5">
    <source>
        <dbReference type="ARBA" id="ARBA00023136"/>
    </source>
</evidence>
<sequence>MILPLLLVGAVGGLLSGMFGVGGGFIMVPLLMWLASMDQRRAAATSLLAVVPIAAASAIGYGIQGEIDLSAALIVAGGALVGAPIGSWLLRRLPLGWLLWLFIAGMLVVAVRLVLVAPERGAEVEFSTGVLFGYLLLGLVMGTASGMFGIGGGVIAVPVLMTVFGMGDLLARGTSLVALIPAAILSSSINLRGGMLSMRDAAVVAAPAVPASIAGVWLAFLIPPAVGGVLFAALLLALAAQLAIRDLRKRRAR</sequence>
<name>A0A839E8S0_9MICO</name>
<reference evidence="7 8" key="1">
    <citation type="submission" date="2020-07" db="EMBL/GenBank/DDBJ databases">
        <title>Sequencing the genomes of 1000 actinobacteria strains.</title>
        <authorList>
            <person name="Klenk H.-P."/>
        </authorList>
    </citation>
    <scope>NUCLEOTIDE SEQUENCE [LARGE SCALE GENOMIC DNA]</scope>
    <source>
        <strain evidence="7 8">DSM 19663</strain>
    </source>
</reference>
<evidence type="ECO:0000256" key="1">
    <source>
        <dbReference type="ARBA" id="ARBA00004141"/>
    </source>
</evidence>
<gene>
    <name evidence="7" type="ORF">FHX53_001769</name>
</gene>
<evidence type="ECO:0000256" key="4">
    <source>
        <dbReference type="ARBA" id="ARBA00022989"/>
    </source>
</evidence>
<feature type="transmembrane region" description="Helical" evidence="6">
    <location>
        <begin position="201"/>
        <end position="220"/>
    </location>
</feature>
<evidence type="ECO:0000256" key="3">
    <source>
        <dbReference type="ARBA" id="ARBA00022692"/>
    </source>
</evidence>
<keyword evidence="4 6" id="KW-1133">Transmembrane helix</keyword>
<feature type="transmembrane region" description="Helical" evidence="6">
    <location>
        <begin position="6"/>
        <end position="35"/>
    </location>
</feature>
<dbReference type="InterPro" id="IPR051598">
    <property type="entry name" value="TSUP/Inactive_protease-like"/>
</dbReference>
<feature type="transmembrane region" description="Helical" evidence="6">
    <location>
        <begin position="124"/>
        <end position="140"/>
    </location>
</feature>
<dbReference type="AlphaFoldDB" id="A0A839E8S0"/>
<protein>
    <recommendedName>
        <fullName evidence="6">Probable membrane transporter protein</fullName>
    </recommendedName>
</protein>
<evidence type="ECO:0000256" key="2">
    <source>
        <dbReference type="ARBA" id="ARBA00009142"/>
    </source>
</evidence>
<dbReference type="Proteomes" id="UP000585905">
    <property type="component" value="Unassembled WGS sequence"/>
</dbReference>
<keyword evidence="6" id="KW-1003">Cell membrane</keyword>
<evidence type="ECO:0000256" key="6">
    <source>
        <dbReference type="RuleBase" id="RU363041"/>
    </source>
</evidence>
<dbReference type="Pfam" id="PF01925">
    <property type="entry name" value="TauE"/>
    <property type="match status" value="2"/>
</dbReference>
<evidence type="ECO:0000313" key="8">
    <source>
        <dbReference type="Proteomes" id="UP000585905"/>
    </source>
</evidence>
<keyword evidence="8" id="KW-1185">Reference proteome</keyword>
<organism evidence="7 8">
    <name type="scientific">Microcella alkalica</name>
    <dbReference type="NCBI Taxonomy" id="355930"/>
    <lineage>
        <taxon>Bacteria</taxon>
        <taxon>Bacillati</taxon>
        <taxon>Actinomycetota</taxon>
        <taxon>Actinomycetes</taxon>
        <taxon>Micrococcales</taxon>
        <taxon>Microbacteriaceae</taxon>
        <taxon>Microcella</taxon>
    </lineage>
</organism>
<comment type="similarity">
    <text evidence="2 6">Belongs to the 4-toluene sulfonate uptake permease (TSUP) (TC 2.A.102) family.</text>
</comment>
<keyword evidence="5 6" id="KW-0472">Membrane</keyword>
<keyword evidence="3 6" id="KW-0812">Transmembrane</keyword>
<dbReference type="PANTHER" id="PTHR43701">
    <property type="entry name" value="MEMBRANE TRANSPORTER PROTEIN MJ0441-RELATED"/>
    <property type="match status" value="1"/>
</dbReference>
<feature type="transmembrane region" description="Helical" evidence="6">
    <location>
        <begin position="226"/>
        <end position="244"/>
    </location>
</feature>
<dbReference type="InterPro" id="IPR002781">
    <property type="entry name" value="TM_pro_TauE-like"/>
</dbReference>
<accession>A0A839E8S0</accession>
<feature type="transmembrane region" description="Helical" evidence="6">
    <location>
        <begin position="69"/>
        <end position="90"/>
    </location>
</feature>
<feature type="transmembrane region" description="Helical" evidence="6">
    <location>
        <begin position="97"/>
        <end position="118"/>
    </location>
</feature>
<dbReference type="GO" id="GO:0005886">
    <property type="term" value="C:plasma membrane"/>
    <property type="evidence" value="ECO:0007669"/>
    <property type="project" value="UniProtKB-SubCell"/>
</dbReference>
<feature type="transmembrane region" description="Helical" evidence="6">
    <location>
        <begin position="42"/>
        <end position="63"/>
    </location>
</feature>
<dbReference type="PANTHER" id="PTHR43701:SF2">
    <property type="entry name" value="MEMBRANE TRANSPORTER PROTEIN YJNA-RELATED"/>
    <property type="match status" value="1"/>
</dbReference>
<proteinExistence type="inferred from homology"/>
<feature type="transmembrane region" description="Helical" evidence="6">
    <location>
        <begin position="170"/>
        <end position="189"/>
    </location>
</feature>
<comment type="subcellular location">
    <subcellularLocation>
        <location evidence="6">Cell membrane</location>
        <topology evidence="6">Multi-pass membrane protein</topology>
    </subcellularLocation>
    <subcellularLocation>
        <location evidence="1">Membrane</location>
        <topology evidence="1">Multi-pass membrane protein</topology>
    </subcellularLocation>
</comment>